<proteinExistence type="predicted"/>
<dbReference type="InterPro" id="IPR001647">
    <property type="entry name" value="HTH_TetR"/>
</dbReference>
<dbReference type="PANTHER" id="PTHR30055:SF234">
    <property type="entry name" value="HTH-TYPE TRANSCRIPTIONAL REGULATOR BETI"/>
    <property type="match status" value="1"/>
</dbReference>
<dbReference type="PROSITE" id="PS50977">
    <property type="entry name" value="HTH_TETR_2"/>
    <property type="match status" value="1"/>
</dbReference>
<keyword evidence="1" id="KW-0805">Transcription regulation</keyword>
<dbReference type="EMBL" id="JBHSSW010000002">
    <property type="protein sequence ID" value="MFC6196678.1"/>
    <property type="molecule type" value="Genomic_DNA"/>
</dbReference>
<keyword evidence="3" id="KW-0804">Transcription</keyword>
<comment type="caution">
    <text evidence="6">The sequence shown here is derived from an EMBL/GenBank/DDBJ whole genome shotgun (WGS) entry which is preliminary data.</text>
</comment>
<dbReference type="SUPFAM" id="SSF46689">
    <property type="entry name" value="Homeodomain-like"/>
    <property type="match status" value="1"/>
</dbReference>
<dbReference type="InterPro" id="IPR023772">
    <property type="entry name" value="DNA-bd_HTH_TetR-type_CS"/>
</dbReference>
<name>A0ABW1S587_9PROT</name>
<dbReference type="Proteomes" id="UP001596303">
    <property type="component" value="Unassembled WGS sequence"/>
</dbReference>
<evidence type="ECO:0000256" key="3">
    <source>
        <dbReference type="ARBA" id="ARBA00023163"/>
    </source>
</evidence>
<feature type="DNA-binding region" description="H-T-H motif" evidence="4">
    <location>
        <begin position="43"/>
        <end position="62"/>
    </location>
</feature>
<keyword evidence="7" id="KW-1185">Reference proteome</keyword>
<dbReference type="Gene3D" id="1.10.357.10">
    <property type="entry name" value="Tetracycline Repressor, domain 2"/>
    <property type="match status" value="1"/>
</dbReference>
<dbReference type="Pfam" id="PF00440">
    <property type="entry name" value="TetR_N"/>
    <property type="match status" value="1"/>
</dbReference>
<dbReference type="PANTHER" id="PTHR30055">
    <property type="entry name" value="HTH-TYPE TRANSCRIPTIONAL REGULATOR RUTR"/>
    <property type="match status" value="1"/>
</dbReference>
<dbReference type="RefSeq" id="WP_377374407.1">
    <property type="nucleotide sequence ID" value="NZ_JBHSSW010000002.1"/>
</dbReference>
<gene>
    <name evidence="6" type="ORF">ACFQDM_01235</name>
</gene>
<evidence type="ECO:0000256" key="4">
    <source>
        <dbReference type="PROSITE-ProRule" id="PRU00335"/>
    </source>
</evidence>
<dbReference type="PROSITE" id="PS01081">
    <property type="entry name" value="HTH_TETR_1"/>
    <property type="match status" value="1"/>
</dbReference>
<dbReference type="PRINTS" id="PR00455">
    <property type="entry name" value="HTHTETR"/>
</dbReference>
<evidence type="ECO:0000259" key="5">
    <source>
        <dbReference type="PROSITE" id="PS50977"/>
    </source>
</evidence>
<evidence type="ECO:0000313" key="7">
    <source>
        <dbReference type="Proteomes" id="UP001596303"/>
    </source>
</evidence>
<accession>A0ABW1S587</accession>
<evidence type="ECO:0000313" key="6">
    <source>
        <dbReference type="EMBL" id="MFC6196678.1"/>
    </source>
</evidence>
<sequence>MSKTFIAAKPETGKRERAKAANRDAILVAARHVFAELGFEATTVRDIIRGTDLASGTFYNYFKSKEEVFEALARQSVTQFRPRLQDVRKTATSFEDYISGAIRAYFQFLMDSKRTNQADDLHHIPLVGVRVDTPEMQAVFQEIRNDIEDFLARQGAGDVDTEYLTAAAIGVARELGDCMVSRKTGDEGQIIDQVTAFATNMILNGVRDLIKDIKTE</sequence>
<evidence type="ECO:0000256" key="2">
    <source>
        <dbReference type="ARBA" id="ARBA00023125"/>
    </source>
</evidence>
<organism evidence="6 7">
    <name type="scientific">Ponticaulis profundi</name>
    <dbReference type="NCBI Taxonomy" id="2665222"/>
    <lineage>
        <taxon>Bacteria</taxon>
        <taxon>Pseudomonadati</taxon>
        <taxon>Pseudomonadota</taxon>
        <taxon>Alphaproteobacteria</taxon>
        <taxon>Hyphomonadales</taxon>
        <taxon>Hyphomonadaceae</taxon>
        <taxon>Ponticaulis</taxon>
    </lineage>
</organism>
<dbReference type="InterPro" id="IPR050109">
    <property type="entry name" value="HTH-type_TetR-like_transc_reg"/>
</dbReference>
<reference evidence="7" key="1">
    <citation type="journal article" date="2019" name="Int. J. Syst. Evol. Microbiol.">
        <title>The Global Catalogue of Microorganisms (GCM) 10K type strain sequencing project: providing services to taxonomists for standard genome sequencing and annotation.</title>
        <authorList>
            <consortium name="The Broad Institute Genomics Platform"/>
            <consortium name="The Broad Institute Genome Sequencing Center for Infectious Disease"/>
            <person name="Wu L."/>
            <person name="Ma J."/>
        </authorList>
    </citation>
    <scope>NUCLEOTIDE SEQUENCE [LARGE SCALE GENOMIC DNA]</scope>
    <source>
        <strain evidence="7">CGMCC-1.15741</strain>
    </source>
</reference>
<feature type="domain" description="HTH tetR-type" evidence="5">
    <location>
        <begin position="20"/>
        <end position="80"/>
    </location>
</feature>
<keyword evidence="2 4" id="KW-0238">DNA-binding</keyword>
<evidence type="ECO:0000256" key="1">
    <source>
        <dbReference type="ARBA" id="ARBA00023015"/>
    </source>
</evidence>
<dbReference type="InterPro" id="IPR009057">
    <property type="entry name" value="Homeodomain-like_sf"/>
</dbReference>
<protein>
    <submittedName>
        <fullName evidence="6">TetR/AcrR family transcriptional regulator</fullName>
    </submittedName>
</protein>